<evidence type="ECO:0000313" key="2">
    <source>
        <dbReference type="EMBL" id="KAF2837242.1"/>
    </source>
</evidence>
<dbReference type="OrthoDB" id="2135053at2759"/>
<name>A0A9P4S6X1_9PEZI</name>
<dbReference type="AlphaFoldDB" id="A0A9P4S6X1"/>
<evidence type="ECO:0008006" key="4">
    <source>
        <dbReference type="Google" id="ProtNLM"/>
    </source>
</evidence>
<dbReference type="Proteomes" id="UP000799429">
    <property type="component" value="Unassembled WGS sequence"/>
</dbReference>
<feature type="region of interest" description="Disordered" evidence="1">
    <location>
        <begin position="1"/>
        <end position="147"/>
    </location>
</feature>
<evidence type="ECO:0000313" key="3">
    <source>
        <dbReference type="Proteomes" id="UP000799429"/>
    </source>
</evidence>
<protein>
    <recommendedName>
        <fullName evidence="4">rRNA-processing protein FYV7</fullName>
    </recommendedName>
</protein>
<organism evidence="2 3">
    <name type="scientific">Patellaria atrata CBS 101060</name>
    <dbReference type="NCBI Taxonomy" id="1346257"/>
    <lineage>
        <taxon>Eukaryota</taxon>
        <taxon>Fungi</taxon>
        <taxon>Dikarya</taxon>
        <taxon>Ascomycota</taxon>
        <taxon>Pezizomycotina</taxon>
        <taxon>Dothideomycetes</taxon>
        <taxon>Dothideomycetes incertae sedis</taxon>
        <taxon>Patellariales</taxon>
        <taxon>Patellariaceae</taxon>
        <taxon>Patellaria</taxon>
    </lineage>
</organism>
<dbReference type="EMBL" id="MU006100">
    <property type="protein sequence ID" value="KAF2837242.1"/>
    <property type="molecule type" value="Genomic_DNA"/>
</dbReference>
<gene>
    <name evidence="2" type="ORF">M501DRAFT_195687</name>
</gene>
<dbReference type="PANTHER" id="PTHR41805:SF1">
    <property type="entry name" value="RRNA-PROCESSING PROTEIN FYV7"/>
    <property type="match status" value="1"/>
</dbReference>
<reference evidence="2" key="1">
    <citation type="journal article" date="2020" name="Stud. Mycol.">
        <title>101 Dothideomycetes genomes: a test case for predicting lifestyles and emergence of pathogens.</title>
        <authorList>
            <person name="Haridas S."/>
            <person name="Albert R."/>
            <person name="Binder M."/>
            <person name="Bloem J."/>
            <person name="Labutti K."/>
            <person name="Salamov A."/>
            <person name="Andreopoulos B."/>
            <person name="Baker S."/>
            <person name="Barry K."/>
            <person name="Bills G."/>
            <person name="Bluhm B."/>
            <person name="Cannon C."/>
            <person name="Castanera R."/>
            <person name="Culley D."/>
            <person name="Daum C."/>
            <person name="Ezra D."/>
            <person name="Gonzalez J."/>
            <person name="Henrissat B."/>
            <person name="Kuo A."/>
            <person name="Liang C."/>
            <person name="Lipzen A."/>
            <person name="Lutzoni F."/>
            <person name="Magnuson J."/>
            <person name="Mondo S."/>
            <person name="Nolan M."/>
            <person name="Ohm R."/>
            <person name="Pangilinan J."/>
            <person name="Park H.-J."/>
            <person name="Ramirez L."/>
            <person name="Alfaro M."/>
            <person name="Sun H."/>
            <person name="Tritt A."/>
            <person name="Yoshinaga Y."/>
            <person name="Zwiers L.-H."/>
            <person name="Turgeon B."/>
            <person name="Goodwin S."/>
            <person name="Spatafora J."/>
            <person name="Crous P."/>
            <person name="Grigoriev I."/>
        </authorList>
    </citation>
    <scope>NUCLEOTIDE SEQUENCE</scope>
    <source>
        <strain evidence="2">CBS 101060</strain>
    </source>
</reference>
<feature type="compositionally biased region" description="Basic and acidic residues" evidence="1">
    <location>
        <begin position="94"/>
        <end position="121"/>
    </location>
</feature>
<dbReference type="PANTHER" id="PTHR41805">
    <property type="entry name" value="EXPRESSED PROTEIN"/>
    <property type="match status" value="1"/>
</dbReference>
<keyword evidence="3" id="KW-1185">Reference proteome</keyword>
<feature type="compositionally biased region" description="Basic and acidic residues" evidence="1">
    <location>
        <begin position="131"/>
        <end position="147"/>
    </location>
</feature>
<proteinExistence type="predicted"/>
<accession>A0A9P4S6X1</accession>
<comment type="caution">
    <text evidence="2">The sequence shown here is derived from an EMBL/GenBank/DDBJ whole genome shotgun (WGS) entry which is preliminary data.</text>
</comment>
<evidence type="ECO:0000256" key="1">
    <source>
        <dbReference type="SAM" id="MobiDB-lite"/>
    </source>
</evidence>
<sequence length="195" mass="22355">MGTKRPYPDTTPIAHPPKKHKKGFDIVPPNLPDGLHKRKIQKIKRDLIHKAKVKKAYAKIKEREIPSTQPRVVGSSEDEGQDASSSAAASMQLHPERLRRLDEPKQEQDEDVGKGKEQGLKRRDRPKKSRFAKETSEAAERKAEREWKEKLRFRKSMAKAKKVGPDGRRKLGRESKVLLERVRKLMGSINDEKDA</sequence>